<comment type="caution">
    <text evidence="4">The sequence shown here is derived from an EMBL/GenBank/DDBJ whole genome shotgun (WGS) entry which is preliminary data.</text>
</comment>
<evidence type="ECO:0008006" key="6">
    <source>
        <dbReference type="Google" id="ProtNLM"/>
    </source>
</evidence>
<protein>
    <recommendedName>
        <fullName evidence="6">BHLH domain-containing protein</fullName>
    </recommendedName>
</protein>
<keyword evidence="5" id="KW-1185">Reference proteome</keyword>
<dbReference type="AlphaFoldDB" id="A0A9D5HQ34"/>
<reference evidence="4" key="2">
    <citation type="journal article" date="2022" name="Hortic Res">
        <title>The genome of Dioscorea zingiberensis sheds light on the biosynthesis, origin and evolution of the medicinally important diosgenin saponins.</title>
        <authorList>
            <person name="Li Y."/>
            <person name="Tan C."/>
            <person name="Li Z."/>
            <person name="Guo J."/>
            <person name="Li S."/>
            <person name="Chen X."/>
            <person name="Wang C."/>
            <person name="Dai X."/>
            <person name="Yang H."/>
            <person name="Song W."/>
            <person name="Hou L."/>
            <person name="Xu J."/>
            <person name="Tong Z."/>
            <person name="Xu A."/>
            <person name="Yuan X."/>
            <person name="Wang W."/>
            <person name="Yang Q."/>
            <person name="Chen L."/>
            <person name="Sun Z."/>
            <person name="Wang K."/>
            <person name="Pan B."/>
            <person name="Chen J."/>
            <person name="Bao Y."/>
            <person name="Liu F."/>
            <person name="Qi X."/>
            <person name="Gang D.R."/>
            <person name="Wen J."/>
            <person name="Li J."/>
        </authorList>
    </citation>
    <scope>NUCLEOTIDE SEQUENCE</scope>
    <source>
        <strain evidence="4">Dzin_1.0</strain>
    </source>
</reference>
<dbReference type="SUPFAM" id="SSF47459">
    <property type="entry name" value="HLH, helix-loop-helix DNA-binding domain"/>
    <property type="match status" value="1"/>
</dbReference>
<evidence type="ECO:0000313" key="5">
    <source>
        <dbReference type="Proteomes" id="UP001085076"/>
    </source>
</evidence>
<dbReference type="PANTHER" id="PTHR36066:SF2">
    <property type="entry name" value="TRANSCRIPTION FACTOR BHLH145"/>
    <property type="match status" value="1"/>
</dbReference>
<dbReference type="EMBL" id="JAGGNH010000001">
    <property type="protein sequence ID" value="KAJ0984708.1"/>
    <property type="molecule type" value="Genomic_DNA"/>
</dbReference>
<evidence type="ECO:0000256" key="2">
    <source>
        <dbReference type="ARBA" id="ARBA00023015"/>
    </source>
</evidence>
<keyword evidence="3" id="KW-0804">Transcription</keyword>
<accession>A0A9D5HQ34</accession>
<dbReference type="InterPro" id="IPR037546">
    <property type="entry name" value="SAC51-like"/>
</dbReference>
<evidence type="ECO:0000313" key="4">
    <source>
        <dbReference type="EMBL" id="KAJ0984708.1"/>
    </source>
</evidence>
<gene>
    <name evidence="4" type="ORF">J5N97_003064</name>
</gene>
<name>A0A9D5HQ34_9LILI</name>
<dbReference type="Proteomes" id="UP001085076">
    <property type="component" value="Miscellaneous, Linkage group lg01"/>
</dbReference>
<dbReference type="OrthoDB" id="777433at2759"/>
<evidence type="ECO:0000256" key="1">
    <source>
        <dbReference type="ARBA" id="ARBA00005510"/>
    </source>
</evidence>
<evidence type="ECO:0000256" key="3">
    <source>
        <dbReference type="ARBA" id="ARBA00023163"/>
    </source>
</evidence>
<dbReference type="GO" id="GO:0046983">
    <property type="term" value="F:protein dimerization activity"/>
    <property type="evidence" value="ECO:0007669"/>
    <property type="project" value="InterPro"/>
</dbReference>
<keyword evidence="2" id="KW-0805">Transcription regulation</keyword>
<dbReference type="InterPro" id="IPR036638">
    <property type="entry name" value="HLH_DNA-bd_sf"/>
</dbReference>
<reference evidence="4" key="1">
    <citation type="submission" date="2021-03" db="EMBL/GenBank/DDBJ databases">
        <authorList>
            <person name="Li Z."/>
            <person name="Yang C."/>
        </authorList>
    </citation>
    <scope>NUCLEOTIDE SEQUENCE</scope>
    <source>
        <strain evidence="4">Dzin_1.0</strain>
        <tissue evidence="4">Leaf</tissue>
    </source>
</reference>
<dbReference type="PANTHER" id="PTHR36066">
    <property type="entry name" value="TRANSCRIPTION FACTOR BHLH145"/>
    <property type="match status" value="1"/>
</dbReference>
<organism evidence="4 5">
    <name type="scientific">Dioscorea zingiberensis</name>
    <dbReference type="NCBI Taxonomy" id="325984"/>
    <lineage>
        <taxon>Eukaryota</taxon>
        <taxon>Viridiplantae</taxon>
        <taxon>Streptophyta</taxon>
        <taxon>Embryophyta</taxon>
        <taxon>Tracheophyta</taxon>
        <taxon>Spermatophyta</taxon>
        <taxon>Magnoliopsida</taxon>
        <taxon>Liliopsida</taxon>
        <taxon>Dioscoreales</taxon>
        <taxon>Dioscoreaceae</taxon>
        <taxon>Dioscorea</taxon>
    </lineage>
</organism>
<sequence>MGRDFNLFNPFDPFDPFDPKQWSCVQKRVSILDQSGDQTSLVNSSAVVGHGEPALDPEEMHEDTEEIDALLYSESNEQQDEDEVISTGHSPLDMAGDINAPATKRPRIDTELADTASSKGQYMCMNYNEDKSSCVQEIQECNKTTKRKRIQETVGVLRRIIPGAAGGKAKDAAAVLDEAIRYLRSLKLRMKGFEDTFF</sequence>
<comment type="similarity">
    <text evidence="1">Belongs to the bHLH protein family.</text>
</comment>
<proteinExistence type="inferred from homology"/>